<feature type="chain" id="PRO_5038926179" description="DUF4214 domain-containing protein" evidence="1">
    <location>
        <begin position="24"/>
        <end position="813"/>
    </location>
</feature>
<dbReference type="InterPro" id="IPR011050">
    <property type="entry name" value="Pectin_lyase_fold/virulence"/>
</dbReference>
<dbReference type="Proteomes" id="UP000199315">
    <property type="component" value="Unassembled WGS sequence"/>
</dbReference>
<dbReference type="EMBL" id="FMKA01000001">
    <property type="protein sequence ID" value="SCP95481.1"/>
    <property type="molecule type" value="Genomic_DNA"/>
</dbReference>
<evidence type="ECO:0000313" key="3">
    <source>
        <dbReference type="EMBL" id="SCP95481.1"/>
    </source>
</evidence>
<dbReference type="InterPro" id="IPR038255">
    <property type="entry name" value="PBS_linker_sf"/>
</dbReference>
<dbReference type="SMART" id="SM00710">
    <property type="entry name" value="PbH1"/>
    <property type="match status" value="6"/>
</dbReference>
<dbReference type="InterPro" id="IPR006626">
    <property type="entry name" value="PbH1"/>
</dbReference>
<accession>A0A1D3TPW4</accession>
<dbReference type="InterPro" id="IPR025282">
    <property type="entry name" value="DUF4214"/>
</dbReference>
<name>A0A1D3TPW4_9FIRM</name>
<dbReference type="Pfam" id="PF13946">
    <property type="entry name" value="DUF4214"/>
    <property type="match status" value="2"/>
</dbReference>
<dbReference type="InterPro" id="IPR012334">
    <property type="entry name" value="Pectin_lyas_fold"/>
</dbReference>
<organism evidence="3 4">
    <name type="scientific">Anaerobium acetethylicum</name>
    <dbReference type="NCBI Taxonomy" id="1619234"/>
    <lineage>
        <taxon>Bacteria</taxon>
        <taxon>Bacillati</taxon>
        <taxon>Bacillota</taxon>
        <taxon>Clostridia</taxon>
        <taxon>Lachnospirales</taxon>
        <taxon>Lachnospiraceae</taxon>
        <taxon>Anaerobium</taxon>
    </lineage>
</organism>
<dbReference type="STRING" id="1619234.SAMN05421730_1001599"/>
<evidence type="ECO:0000313" key="4">
    <source>
        <dbReference type="Proteomes" id="UP000199315"/>
    </source>
</evidence>
<dbReference type="OrthoDB" id="3333873at2"/>
<feature type="domain" description="DUF4214" evidence="2">
    <location>
        <begin position="612"/>
        <end position="677"/>
    </location>
</feature>
<evidence type="ECO:0000259" key="2">
    <source>
        <dbReference type="Pfam" id="PF13946"/>
    </source>
</evidence>
<dbReference type="RefSeq" id="WP_091229780.1">
    <property type="nucleotide sequence ID" value="NZ_FMKA01000001.1"/>
</dbReference>
<feature type="signal peptide" evidence="1">
    <location>
        <begin position="1"/>
        <end position="23"/>
    </location>
</feature>
<protein>
    <recommendedName>
        <fullName evidence="2">DUF4214 domain-containing protein</fullName>
    </recommendedName>
</protein>
<gene>
    <name evidence="3" type="ORF">SAMN05421730_1001599</name>
</gene>
<dbReference type="Gene3D" id="1.10.3130.20">
    <property type="entry name" value="Phycobilisome linker domain"/>
    <property type="match status" value="2"/>
</dbReference>
<keyword evidence="4" id="KW-1185">Reference proteome</keyword>
<dbReference type="SUPFAM" id="SSF51126">
    <property type="entry name" value="Pectin lyase-like"/>
    <property type="match status" value="1"/>
</dbReference>
<feature type="domain" description="DUF4214" evidence="2">
    <location>
        <begin position="740"/>
        <end position="804"/>
    </location>
</feature>
<reference evidence="3 4" key="1">
    <citation type="submission" date="2016-09" db="EMBL/GenBank/DDBJ databases">
        <authorList>
            <person name="Capua I."/>
            <person name="De Benedictis P."/>
            <person name="Joannis T."/>
            <person name="Lombin L.H."/>
            <person name="Cattoli G."/>
        </authorList>
    </citation>
    <scope>NUCLEOTIDE SEQUENCE [LARGE SCALE GENOMIC DNA]</scope>
    <source>
        <strain evidence="3 4">GluBS11</strain>
    </source>
</reference>
<evidence type="ECO:0000256" key="1">
    <source>
        <dbReference type="SAM" id="SignalP"/>
    </source>
</evidence>
<sequence>MMKKIISTIMSVAMLICALSPMATNSITAKAAETATGTTYYVSTLNGSDRNSGTDEDQPFYSLQKINDITLQPGDKVLLQAGSVFTNGYLHIKGSGSEEAPIQIGKYGTGNDPVIAANGQGVWYQNYKKSLDSSSHRYKGYVSSSILLYDVEYIEISDIEITNDDVFSGVNYSELTKMNRTGVAAVAKDNGTLDHIYLNNLYIHDVDGNVYDKHMNNGGIYFTVFKPDNDTVTGVAKYNDVKIENCHVENVSRWGIAVGYTSYYDKFSATAIPDSVSETYGSTNVVIRNNFVSEVGGDAITTMYCHRPLIEYNVSDGAAKEINTTIYSATGSGRVAAAIWPWKCKDAVFQYNEAYDTYTNQDGQAWDADSGDGTIYQYNYSHNNGGGCVMFCVGQAYQSVFRYNISQNDLGGTLNLPSHPLAKIYNNVFYIGEGTPFIRNGMTGGTATVENNIIYNAGAKKTEDWIKNCKMTYSNNIYYNYNNTPVDAAAITADPKFVNPGSGPTQPLTGGLVHSGSSFSGYKLLAGSPALGAGKVQADNGGRDFFGNTLGTTVNIGAYEGAGLSEAPEMTKIQSFVSRLYTEVLGRDAEEEGMQYYDGLLTSGKLTGADTAKGFFFSDEFRNRNLSNEAYTEVLYRTLMGRDSDTDGMEYWLNYLDNGVTREFVFRGFVESMEYTEICSDAGIVRGDYALPGYVNQKPELTMFVNRLYAKALGRTPEEGGLEYYAREISEDRVTPVQAAQNFIFSQEFKDKKLDDSQYVKVLYQTFMGREYDEAGLNYHVDRMEKGVSREDILLGFAYSPEFEDIMSEFGLE</sequence>
<proteinExistence type="predicted"/>
<dbReference type="AlphaFoldDB" id="A0A1D3TPW4"/>
<dbReference type="Gene3D" id="2.160.20.10">
    <property type="entry name" value="Single-stranded right-handed beta-helix, Pectin lyase-like"/>
    <property type="match status" value="1"/>
</dbReference>
<keyword evidence="1" id="KW-0732">Signal</keyword>